<dbReference type="Proteomes" id="UP000053593">
    <property type="component" value="Unassembled WGS sequence"/>
</dbReference>
<proteinExistence type="predicted"/>
<accession>A0A0D0BXJ6</accession>
<evidence type="ECO:0000313" key="1">
    <source>
        <dbReference type="EMBL" id="KIK50202.1"/>
    </source>
</evidence>
<dbReference type="AlphaFoldDB" id="A0A0D0BXJ6"/>
<gene>
    <name evidence="1" type="ORF">GYMLUDRAFT_51338</name>
</gene>
<dbReference type="EMBL" id="KN834919">
    <property type="protein sequence ID" value="KIK50202.1"/>
    <property type="molecule type" value="Genomic_DNA"/>
</dbReference>
<reference evidence="1 2" key="1">
    <citation type="submission" date="2014-04" db="EMBL/GenBank/DDBJ databases">
        <title>Evolutionary Origins and Diversification of the Mycorrhizal Mutualists.</title>
        <authorList>
            <consortium name="DOE Joint Genome Institute"/>
            <consortium name="Mycorrhizal Genomics Consortium"/>
            <person name="Kohler A."/>
            <person name="Kuo A."/>
            <person name="Nagy L.G."/>
            <person name="Floudas D."/>
            <person name="Copeland A."/>
            <person name="Barry K.W."/>
            <person name="Cichocki N."/>
            <person name="Veneault-Fourrey C."/>
            <person name="LaButti K."/>
            <person name="Lindquist E.A."/>
            <person name="Lipzen A."/>
            <person name="Lundell T."/>
            <person name="Morin E."/>
            <person name="Murat C."/>
            <person name="Riley R."/>
            <person name="Ohm R."/>
            <person name="Sun H."/>
            <person name="Tunlid A."/>
            <person name="Henrissat B."/>
            <person name="Grigoriev I.V."/>
            <person name="Hibbett D.S."/>
            <person name="Martin F."/>
        </authorList>
    </citation>
    <scope>NUCLEOTIDE SEQUENCE [LARGE SCALE GENOMIC DNA]</scope>
    <source>
        <strain evidence="1 2">FD-317 M1</strain>
    </source>
</reference>
<name>A0A0D0BXJ6_9AGAR</name>
<protein>
    <submittedName>
        <fullName evidence="1">Uncharacterized protein</fullName>
    </submittedName>
</protein>
<organism evidence="1 2">
    <name type="scientific">Collybiopsis luxurians FD-317 M1</name>
    <dbReference type="NCBI Taxonomy" id="944289"/>
    <lineage>
        <taxon>Eukaryota</taxon>
        <taxon>Fungi</taxon>
        <taxon>Dikarya</taxon>
        <taxon>Basidiomycota</taxon>
        <taxon>Agaricomycotina</taxon>
        <taxon>Agaricomycetes</taxon>
        <taxon>Agaricomycetidae</taxon>
        <taxon>Agaricales</taxon>
        <taxon>Marasmiineae</taxon>
        <taxon>Omphalotaceae</taxon>
        <taxon>Collybiopsis</taxon>
        <taxon>Collybiopsis luxurians</taxon>
    </lineage>
</organism>
<sequence>MRRREGDRLNSALVDNGTREDDASAMDCTYCQRMENVSSDYRRTCTWIHSKDATRSSLLGQHYQSEVSTYLYQELQARATVFEKYPGESYWAGRTCWSVR</sequence>
<dbReference type="HOGENOM" id="CLU_2418995_0_0_1"/>
<evidence type="ECO:0000313" key="2">
    <source>
        <dbReference type="Proteomes" id="UP000053593"/>
    </source>
</evidence>
<keyword evidence="2" id="KW-1185">Reference proteome</keyword>